<dbReference type="Proteomes" id="UP000282311">
    <property type="component" value="Unassembled WGS sequence"/>
</dbReference>
<proteinExistence type="predicted"/>
<dbReference type="PANTHER" id="PTHR36039:SF2">
    <property type="entry name" value="RNA LIGASE_CYCLIC NUCLEOTIDE PHOSPHODIESTERASE FAMILY PROTEIN"/>
    <property type="match status" value="1"/>
</dbReference>
<keyword evidence="1" id="KW-0436">Ligase</keyword>
<dbReference type="PANTHER" id="PTHR36039">
    <property type="match status" value="1"/>
</dbReference>
<dbReference type="SUPFAM" id="SSF55144">
    <property type="entry name" value="LigT-like"/>
    <property type="match status" value="1"/>
</dbReference>
<dbReference type="AlphaFoldDB" id="A0A3B0CME2"/>
<sequence length="177" mass="20316">MAFAIELFFDRANSLKIVHTWSILREQGAGSYLIESGSQPHITLAVFNEVDVNKINSILNRISQEANSFSLYLSSLGTFLTDEGTVFLAPVVTEQLLSIHRMVHELTNEYDEEKWVHYLPGKWVPHCTMTTNHSKEEGIRALDIIKNQFRPIDVIVERIGLVEFRPIKKHSEFALYN</sequence>
<organism evidence="1 2">
    <name type="scientific">Paenibacillus ginsengarvi</name>
    <dbReference type="NCBI Taxonomy" id="400777"/>
    <lineage>
        <taxon>Bacteria</taxon>
        <taxon>Bacillati</taxon>
        <taxon>Bacillota</taxon>
        <taxon>Bacilli</taxon>
        <taxon>Bacillales</taxon>
        <taxon>Paenibacillaceae</taxon>
        <taxon>Paenibacillus</taxon>
    </lineage>
</organism>
<dbReference type="OrthoDB" id="463286at2"/>
<dbReference type="EMBL" id="RBAH01000002">
    <property type="protein sequence ID" value="RKN86342.1"/>
    <property type="molecule type" value="Genomic_DNA"/>
</dbReference>
<evidence type="ECO:0000313" key="2">
    <source>
        <dbReference type="Proteomes" id="UP000282311"/>
    </source>
</evidence>
<accession>A0A3B0CME2</accession>
<reference evidence="1 2" key="1">
    <citation type="journal article" date="2007" name="Int. J. Syst. Evol. Microbiol.">
        <title>Paenibacillus ginsengarvi sp. nov., isolated from soil from ginseng cultivation.</title>
        <authorList>
            <person name="Yoon M.H."/>
            <person name="Ten L.N."/>
            <person name="Im W.T."/>
        </authorList>
    </citation>
    <scope>NUCLEOTIDE SEQUENCE [LARGE SCALE GENOMIC DNA]</scope>
    <source>
        <strain evidence="1 2">KCTC 13059</strain>
    </source>
</reference>
<name>A0A3B0CME2_9BACL</name>
<protein>
    <submittedName>
        <fullName evidence="1">2'-5' RNA ligase family protein</fullName>
    </submittedName>
</protein>
<keyword evidence="2" id="KW-1185">Reference proteome</keyword>
<dbReference type="GO" id="GO:0016874">
    <property type="term" value="F:ligase activity"/>
    <property type="evidence" value="ECO:0007669"/>
    <property type="project" value="UniProtKB-KW"/>
</dbReference>
<dbReference type="Pfam" id="PF13563">
    <property type="entry name" value="2_5_RNA_ligase2"/>
    <property type="match status" value="1"/>
</dbReference>
<comment type="caution">
    <text evidence="1">The sequence shown here is derived from an EMBL/GenBank/DDBJ whole genome shotgun (WGS) entry which is preliminary data.</text>
</comment>
<gene>
    <name evidence="1" type="ORF">D7M11_04840</name>
</gene>
<dbReference type="InterPro" id="IPR009097">
    <property type="entry name" value="Cyclic_Pdiesterase"/>
</dbReference>
<dbReference type="RefSeq" id="WP_120746033.1">
    <property type="nucleotide sequence ID" value="NZ_RBAH01000002.1"/>
</dbReference>
<dbReference type="Gene3D" id="3.90.1140.10">
    <property type="entry name" value="Cyclic phosphodiesterase"/>
    <property type="match status" value="1"/>
</dbReference>
<evidence type="ECO:0000313" key="1">
    <source>
        <dbReference type="EMBL" id="RKN86342.1"/>
    </source>
</evidence>